<dbReference type="Proteomes" id="UP000887116">
    <property type="component" value="Unassembled WGS sequence"/>
</dbReference>
<organism evidence="1 2">
    <name type="scientific">Trichonephila clavata</name>
    <name type="common">Joro spider</name>
    <name type="synonym">Nephila clavata</name>
    <dbReference type="NCBI Taxonomy" id="2740835"/>
    <lineage>
        <taxon>Eukaryota</taxon>
        <taxon>Metazoa</taxon>
        <taxon>Ecdysozoa</taxon>
        <taxon>Arthropoda</taxon>
        <taxon>Chelicerata</taxon>
        <taxon>Arachnida</taxon>
        <taxon>Araneae</taxon>
        <taxon>Araneomorphae</taxon>
        <taxon>Entelegynae</taxon>
        <taxon>Araneoidea</taxon>
        <taxon>Nephilidae</taxon>
        <taxon>Trichonephila</taxon>
    </lineage>
</organism>
<reference evidence="1" key="1">
    <citation type="submission" date="2020-07" db="EMBL/GenBank/DDBJ databases">
        <title>Multicomponent nature underlies the extraordinary mechanical properties of spider dragline silk.</title>
        <authorList>
            <person name="Kono N."/>
            <person name="Nakamura H."/>
            <person name="Mori M."/>
            <person name="Yoshida Y."/>
            <person name="Ohtoshi R."/>
            <person name="Malay A.D."/>
            <person name="Moran D.A.P."/>
            <person name="Tomita M."/>
            <person name="Numata K."/>
            <person name="Arakawa K."/>
        </authorList>
    </citation>
    <scope>NUCLEOTIDE SEQUENCE</scope>
</reference>
<dbReference type="InterPro" id="IPR029063">
    <property type="entry name" value="SAM-dependent_MTases_sf"/>
</dbReference>
<dbReference type="SUPFAM" id="SSF53335">
    <property type="entry name" value="S-adenosyl-L-methionine-dependent methyltransferases"/>
    <property type="match status" value="1"/>
</dbReference>
<keyword evidence="2" id="KW-1185">Reference proteome</keyword>
<dbReference type="Gene3D" id="3.40.50.150">
    <property type="entry name" value="Vaccinia Virus protein VP39"/>
    <property type="match status" value="1"/>
</dbReference>
<dbReference type="OrthoDB" id="8300214at2759"/>
<gene>
    <name evidence="1" type="primary">NCL1_24420</name>
    <name evidence="1" type="ORF">TNCT_516591</name>
</gene>
<evidence type="ECO:0000313" key="2">
    <source>
        <dbReference type="Proteomes" id="UP000887116"/>
    </source>
</evidence>
<evidence type="ECO:0000313" key="1">
    <source>
        <dbReference type="EMBL" id="GFQ71692.1"/>
    </source>
</evidence>
<comment type="caution">
    <text evidence="1">The sequence shown here is derived from an EMBL/GenBank/DDBJ whole genome shotgun (WGS) entry which is preliminary data.</text>
</comment>
<proteinExistence type="predicted"/>
<dbReference type="AlphaFoldDB" id="A0A8X6F6G0"/>
<protein>
    <submittedName>
        <fullName evidence="1">Uncharacterized protein</fullName>
    </submittedName>
</protein>
<sequence>MDITNSSIVEEYRNLLDKIVCRNTLQQIVNKELAFQNMYYLLKRGGHAGIIFCLANPVGSWQLKISSSENWGQYRKNGTPLFTPANLEDNYYKNVLEDIGFRVVRCERSDVQLQFLNDERKPSNRIVSNC</sequence>
<dbReference type="EMBL" id="BMAO01021081">
    <property type="protein sequence ID" value="GFQ71692.1"/>
    <property type="molecule type" value="Genomic_DNA"/>
</dbReference>
<accession>A0A8X6F6G0</accession>
<name>A0A8X6F6G0_TRICU</name>